<comment type="similarity">
    <text evidence="2 10">Belongs to the carnitine/choline acetyltransferase family.</text>
</comment>
<dbReference type="EMBL" id="JABFTP020000186">
    <property type="protein sequence ID" value="KAL3289715.1"/>
    <property type="molecule type" value="Genomic_DNA"/>
</dbReference>
<feature type="domain" description="Choline/carnitine acyltransferase" evidence="11">
    <location>
        <begin position="51"/>
        <end position="638"/>
    </location>
</feature>
<dbReference type="SUPFAM" id="SSF52777">
    <property type="entry name" value="CoA-dependent acyltransferases"/>
    <property type="match status" value="2"/>
</dbReference>
<dbReference type="Gene3D" id="1.20.1280.180">
    <property type="match status" value="1"/>
</dbReference>
<evidence type="ECO:0000256" key="3">
    <source>
        <dbReference type="ARBA" id="ARBA00022448"/>
    </source>
</evidence>
<evidence type="ECO:0000256" key="4">
    <source>
        <dbReference type="ARBA" id="ARBA00022679"/>
    </source>
</evidence>
<dbReference type="InterPro" id="IPR000542">
    <property type="entry name" value="Carn_acyl_trans"/>
</dbReference>
<organism evidence="12 13">
    <name type="scientific">Cryptolaemus montrouzieri</name>
    <dbReference type="NCBI Taxonomy" id="559131"/>
    <lineage>
        <taxon>Eukaryota</taxon>
        <taxon>Metazoa</taxon>
        <taxon>Ecdysozoa</taxon>
        <taxon>Arthropoda</taxon>
        <taxon>Hexapoda</taxon>
        <taxon>Insecta</taxon>
        <taxon>Pterygota</taxon>
        <taxon>Neoptera</taxon>
        <taxon>Endopterygota</taxon>
        <taxon>Coleoptera</taxon>
        <taxon>Polyphaga</taxon>
        <taxon>Cucujiformia</taxon>
        <taxon>Coccinelloidea</taxon>
        <taxon>Coccinellidae</taxon>
        <taxon>Scymninae</taxon>
        <taxon>Scymnini</taxon>
        <taxon>Cryptolaemus</taxon>
    </lineage>
</organism>
<dbReference type="PANTHER" id="PTHR22589:SF16">
    <property type="entry name" value="CARNITINE O-PALMITOYLTRANSFERASE 2, MITOCHONDRIAL"/>
    <property type="match status" value="1"/>
</dbReference>
<evidence type="ECO:0000256" key="10">
    <source>
        <dbReference type="RuleBase" id="RU003801"/>
    </source>
</evidence>
<reference evidence="12 13" key="1">
    <citation type="journal article" date="2021" name="BMC Biol.">
        <title>Horizontally acquired antibacterial genes associated with adaptive radiation of ladybird beetles.</title>
        <authorList>
            <person name="Li H.S."/>
            <person name="Tang X.F."/>
            <person name="Huang Y.H."/>
            <person name="Xu Z.Y."/>
            <person name="Chen M.L."/>
            <person name="Du X.Y."/>
            <person name="Qiu B.Y."/>
            <person name="Chen P.T."/>
            <person name="Zhang W."/>
            <person name="Slipinski A."/>
            <person name="Escalona H.E."/>
            <person name="Waterhouse R.M."/>
            <person name="Zwick A."/>
            <person name="Pang H."/>
        </authorList>
    </citation>
    <scope>NUCLEOTIDE SEQUENCE [LARGE SCALE GENOMIC DNA]</scope>
    <source>
        <strain evidence="12">SYSU2018</strain>
    </source>
</reference>
<keyword evidence="4 10" id="KW-0808">Transferase</keyword>
<comment type="caution">
    <text evidence="12">The sequence shown here is derived from an EMBL/GenBank/DDBJ whole genome shotgun (WGS) entry which is preliminary data.</text>
</comment>
<evidence type="ECO:0000256" key="8">
    <source>
        <dbReference type="ARBA" id="ARBA00048999"/>
    </source>
</evidence>
<dbReference type="FunFam" id="1.10.275.20:FF:000001">
    <property type="entry name" value="carnitine O-palmitoyltransferase 2, mitochondrial"/>
    <property type="match status" value="1"/>
</dbReference>
<dbReference type="InterPro" id="IPR023213">
    <property type="entry name" value="CAT-like_dom_sf"/>
</dbReference>
<dbReference type="Gene3D" id="3.30.559.70">
    <property type="entry name" value="Choline/Carnitine o-acyltransferase, domain 2"/>
    <property type="match status" value="1"/>
</dbReference>
<proteinExistence type="inferred from homology"/>
<dbReference type="GO" id="GO:0016406">
    <property type="term" value="F:carnitine O-acyltransferase activity"/>
    <property type="evidence" value="ECO:0007669"/>
    <property type="project" value="UniProtKB-ARBA"/>
</dbReference>
<accession>A0ABD2PH10</accession>
<evidence type="ECO:0000256" key="6">
    <source>
        <dbReference type="ARBA" id="ARBA00023098"/>
    </source>
</evidence>
<dbReference type="Gene3D" id="1.10.275.20">
    <property type="entry name" value="Choline/Carnitine o-acyltransferase"/>
    <property type="match status" value="1"/>
</dbReference>
<sequence>MMISRKNVNPILLRKFSIHSCSMSYSSNNDDQYIQISKIPTLHFQKSLPRLPIPKLNATCERYLAAQKPLLIEESYRKTESNVNRFCATKGQQLQKYLQEYDKANKHTSYISELWFDMYLKDRKSLPLNYNPILVLQNDENSDMNNQLVRATNLIVSSLRFYNSLRTNTLEPEVFHLNPKKSNTPLFRNVCSKLPETVSWYGAYMFNAYPLDMSQYTSLFKSTRIPETDKDRLFKAPTSSHITIQHKGHFYVVKVLSATNDILPAETILTRLHYILTDSVDESEFPIGPLTTLDRDKWATLRHKLLDSGNESKLKLIDSALFHVCLDTEPVEGDPIKITRQFLHSDSTNRWFDKSFSLIITKDGYAGVNFEHAWGDGVAVLRYMQDIYKDSKEKPRVNVNTKTVSDSMDEVFRLDMNLSDYLKEEITGAIKEYKHLCSTLDVNYLLFEGIGKNICKREGVSPDAMMQLAFQAAYHKLTGKFVPTYESCSTAAFKHGRTETIRPCTMATKNMSLALNMQTTSNNQELKQMIKECSQLHGKLTKEAAMGQGFDRHLFALKHFATKNNIACNIFHDPAYSMLNHNILSTSTLNSPAILAGGFGPVVEDGLGVGYMIQDNACGAIVSNYLPTANGKGFIGALKSSFEEILKVLEYRSR</sequence>
<feature type="active site" description="Proton acceptor" evidence="9">
    <location>
        <position position="372"/>
    </location>
</feature>
<dbReference type="Proteomes" id="UP001516400">
    <property type="component" value="Unassembled WGS sequence"/>
</dbReference>
<dbReference type="Gene3D" id="3.30.559.10">
    <property type="entry name" value="Chloramphenicol acetyltransferase-like domain"/>
    <property type="match status" value="1"/>
</dbReference>
<dbReference type="GO" id="GO:0006631">
    <property type="term" value="P:fatty acid metabolic process"/>
    <property type="evidence" value="ECO:0007669"/>
    <property type="project" value="UniProtKB-KW"/>
</dbReference>
<dbReference type="PANTHER" id="PTHR22589">
    <property type="entry name" value="CARNITINE O-ACYLTRANSFERASE"/>
    <property type="match status" value="1"/>
</dbReference>
<dbReference type="InterPro" id="IPR042231">
    <property type="entry name" value="Cho/carn_acyl_trans_2"/>
</dbReference>
<dbReference type="InterPro" id="IPR042572">
    <property type="entry name" value="Carn_acyl_trans_N"/>
</dbReference>
<keyword evidence="7 10" id="KW-0012">Acyltransferase</keyword>
<evidence type="ECO:0000313" key="12">
    <source>
        <dbReference type="EMBL" id="KAL3289715.1"/>
    </source>
</evidence>
<keyword evidence="3" id="KW-0813">Transport</keyword>
<dbReference type="PROSITE" id="PS00440">
    <property type="entry name" value="ACYLTRANSF_C_2"/>
    <property type="match status" value="1"/>
</dbReference>
<evidence type="ECO:0000256" key="2">
    <source>
        <dbReference type="ARBA" id="ARBA00005232"/>
    </source>
</evidence>
<keyword evidence="6" id="KW-0443">Lipid metabolism</keyword>
<dbReference type="Pfam" id="PF00755">
    <property type="entry name" value="Carn_acyltransf"/>
    <property type="match status" value="1"/>
</dbReference>
<evidence type="ECO:0000256" key="5">
    <source>
        <dbReference type="ARBA" id="ARBA00022832"/>
    </source>
</evidence>
<comment type="catalytic activity">
    <reaction evidence="8">
        <text>4,8-dimethylnonanoyl-CoA + (R)-carnitine = O-4,8-dimethylnonanoyl-(R)-carnitine + CoA</text>
        <dbReference type="Rhea" id="RHEA:44860"/>
        <dbReference type="ChEBI" id="CHEBI:16347"/>
        <dbReference type="ChEBI" id="CHEBI:57287"/>
        <dbReference type="ChEBI" id="CHEBI:77061"/>
        <dbReference type="ChEBI" id="CHEBI:84654"/>
    </reaction>
</comment>
<evidence type="ECO:0000256" key="7">
    <source>
        <dbReference type="ARBA" id="ARBA00023315"/>
    </source>
</evidence>
<evidence type="ECO:0000259" key="11">
    <source>
        <dbReference type="Pfam" id="PF00755"/>
    </source>
</evidence>
<evidence type="ECO:0000256" key="1">
    <source>
        <dbReference type="ARBA" id="ARBA00005005"/>
    </source>
</evidence>
<keyword evidence="5" id="KW-0276">Fatty acid metabolism</keyword>
<name>A0ABD2PH10_9CUCU</name>
<protein>
    <recommendedName>
        <fullName evidence="11">Choline/carnitine acyltransferase domain-containing protein</fullName>
    </recommendedName>
</protein>
<gene>
    <name evidence="12" type="ORF">HHI36_023115</name>
</gene>
<evidence type="ECO:0000313" key="13">
    <source>
        <dbReference type="Proteomes" id="UP001516400"/>
    </source>
</evidence>
<comment type="pathway">
    <text evidence="1">Lipid metabolism; fatty acid beta-oxidation.</text>
</comment>
<evidence type="ECO:0000256" key="9">
    <source>
        <dbReference type="PIRSR" id="PIRSR600542-1"/>
    </source>
</evidence>
<dbReference type="InterPro" id="IPR039551">
    <property type="entry name" value="Cho/carn_acyl_trans"/>
</dbReference>
<keyword evidence="13" id="KW-1185">Reference proteome</keyword>
<dbReference type="AlphaFoldDB" id="A0ABD2PH10"/>